<reference evidence="1" key="1">
    <citation type="journal article" date="2021" name="Proc. Natl. Acad. Sci. U.S.A.">
        <title>A Catalog of Tens of Thousands of Viruses from Human Metagenomes Reveals Hidden Associations with Chronic Diseases.</title>
        <authorList>
            <person name="Tisza M.J."/>
            <person name="Buck C.B."/>
        </authorList>
    </citation>
    <scope>NUCLEOTIDE SEQUENCE</scope>
    <source>
        <strain evidence="1">CtXXl13</strain>
    </source>
</reference>
<name>A0A8S5TJE9_9CAUD</name>
<organism evidence="1">
    <name type="scientific">Myoviridae sp. ctXXl13</name>
    <dbReference type="NCBI Taxonomy" id="2827691"/>
    <lineage>
        <taxon>Viruses</taxon>
        <taxon>Duplodnaviria</taxon>
        <taxon>Heunggongvirae</taxon>
        <taxon>Uroviricota</taxon>
        <taxon>Caudoviricetes</taxon>
    </lineage>
</organism>
<sequence length="33" mass="4014">MGDNKISTFSYYFFFLSKIIIKEFKLCIYINII</sequence>
<proteinExistence type="predicted"/>
<evidence type="ECO:0000313" key="1">
    <source>
        <dbReference type="EMBL" id="DAF63248.1"/>
    </source>
</evidence>
<protein>
    <submittedName>
        <fullName evidence="1">Uncharacterized protein</fullName>
    </submittedName>
</protein>
<dbReference type="EMBL" id="BK032836">
    <property type="protein sequence ID" value="DAF63248.1"/>
    <property type="molecule type" value="Genomic_DNA"/>
</dbReference>
<accession>A0A8S5TJE9</accession>